<reference evidence="3" key="1">
    <citation type="submission" date="2019-03" db="EMBL/GenBank/DDBJ databases">
        <title>Long read genome sequence of the mycoparasitic Pythium oligandrum ATCC 38472 isolated from sugarbeet rhizosphere.</title>
        <authorList>
            <person name="Gaulin E."/>
        </authorList>
    </citation>
    <scope>NUCLEOTIDE SEQUENCE</scope>
    <source>
        <strain evidence="3">ATCC 38472_TT</strain>
    </source>
</reference>
<dbReference type="Pfam" id="PF22936">
    <property type="entry name" value="Pol_BBD"/>
    <property type="match status" value="1"/>
</dbReference>
<sequence>MPRVRELRQRLERTKLQKDEDVQKHLNALLVIKDLLTRLGHCVPDAEMVQILLNSVPNKGEFGRMKTFLRYRDEEKLSDPEAVIACIKRAAEVEATHENVRNNQQRECFGYGSVYHLRANCPGETREEDPSPAPEPPRPSRQPRPIMFLAGDAAPHPTTGEDFWSISTATSVHVANDLDYFVQIEDASFVGDEIVHGAPLHPGHVEGMGRIALVTSINGLKKTVYLDKVYYMPGARYSLFSPGLAQEQGMEVDWDFERGIGAKKQGQLVIKEARHPGRGSSRFYAKPVEGTILVDNRSIASEERGVKTQEDHSGVLVPGSFFLTDNIVPRRETGEDYWLFSTATIVHLVSDLAYFMNLRDMRDGDGGDLHGGPIDPKEVAGVGTVAMIAQVDGWEKTLVIDDVHYMPRAAYPVFSSYAMGRHGYMLFSADSGMTIGVKRGSDILVRWLRALAFASSPSQWKAQC</sequence>
<feature type="compositionally biased region" description="Pro residues" evidence="1">
    <location>
        <begin position="131"/>
        <end position="142"/>
    </location>
</feature>
<feature type="region of interest" description="Disordered" evidence="1">
    <location>
        <begin position="121"/>
        <end position="145"/>
    </location>
</feature>
<accession>A0A8K1C7B9</accession>
<dbReference type="Proteomes" id="UP000794436">
    <property type="component" value="Unassembled WGS sequence"/>
</dbReference>
<evidence type="ECO:0000256" key="1">
    <source>
        <dbReference type="SAM" id="MobiDB-lite"/>
    </source>
</evidence>
<feature type="domain" description="Retrovirus-related Pol polyprotein from transposon TNT 1-94-like beta-barrel" evidence="2">
    <location>
        <begin position="164"/>
        <end position="250"/>
    </location>
</feature>
<name>A0A8K1C7B9_PYTOL</name>
<protein>
    <recommendedName>
        <fullName evidence="2">Retrovirus-related Pol polyprotein from transposon TNT 1-94-like beta-barrel domain-containing protein</fullName>
    </recommendedName>
</protein>
<evidence type="ECO:0000313" key="3">
    <source>
        <dbReference type="EMBL" id="TMW57761.1"/>
    </source>
</evidence>
<comment type="caution">
    <text evidence="3">The sequence shown here is derived from an EMBL/GenBank/DDBJ whole genome shotgun (WGS) entry which is preliminary data.</text>
</comment>
<evidence type="ECO:0000259" key="2">
    <source>
        <dbReference type="Pfam" id="PF22936"/>
    </source>
</evidence>
<evidence type="ECO:0000313" key="4">
    <source>
        <dbReference type="Proteomes" id="UP000794436"/>
    </source>
</evidence>
<dbReference type="EMBL" id="SPLM01000114">
    <property type="protein sequence ID" value="TMW57761.1"/>
    <property type="molecule type" value="Genomic_DNA"/>
</dbReference>
<keyword evidence="4" id="KW-1185">Reference proteome</keyword>
<organism evidence="3 4">
    <name type="scientific">Pythium oligandrum</name>
    <name type="common">Mycoparasitic fungus</name>
    <dbReference type="NCBI Taxonomy" id="41045"/>
    <lineage>
        <taxon>Eukaryota</taxon>
        <taxon>Sar</taxon>
        <taxon>Stramenopiles</taxon>
        <taxon>Oomycota</taxon>
        <taxon>Peronosporomycetes</taxon>
        <taxon>Pythiales</taxon>
        <taxon>Pythiaceae</taxon>
        <taxon>Pythium</taxon>
    </lineage>
</organism>
<dbReference type="OrthoDB" id="115485at2759"/>
<gene>
    <name evidence="3" type="ORF">Poli38472_014364</name>
</gene>
<proteinExistence type="predicted"/>
<dbReference type="AlphaFoldDB" id="A0A8K1C7B9"/>
<dbReference type="InterPro" id="IPR054722">
    <property type="entry name" value="PolX-like_BBD"/>
</dbReference>
<dbReference type="Pfam" id="PF14223">
    <property type="entry name" value="Retrotran_gag_2"/>
    <property type="match status" value="1"/>
</dbReference>